<evidence type="ECO:0000313" key="7">
    <source>
        <dbReference type="Proteomes" id="UP000567922"/>
    </source>
</evidence>
<dbReference type="EMBL" id="JACHWS010000001">
    <property type="protein sequence ID" value="MBB3036392.1"/>
    <property type="molecule type" value="Genomic_DNA"/>
</dbReference>
<sequence>MDVQIKRADERTTLNLGWLVSKHTFPFAGNFDLHRNGHGVLLVNNEDVMSPGESFDMHQHKDMEIITWVMSGEVVHEDSTGNTLRIPAGSAQRMTAGTGIRHSERSVSRNGEKVHVVQMWAAPDTNGLAPHYDQADFTAQINSGELFIVASGLAKHADESGIGISNKYAALYAARIPAGQSVTTPTGPFVHVFVAEGEVHMDSTGNLSHGDSVRITNGGGQTLTARKDSEILIWEMHAHF</sequence>
<dbReference type="InterPro" id="IPR041602">
    <property type="entry name" value="Quercetinase_C"/>
</dbReference>
<dbReference type="RefSeq" id="WP_064440278.1">
    <property type="nucleotide sequence ID" value="NZ_BDDI01000007.1"/>
</dbReference>
<dbReference type="Gene3D" id="2.60.120.10">
    <property type="entry name" value="Jelly Rolls"/>
    <property type="match status" value="2"/>
</dbReference>
<protein>
    <recommendedName>
        <fullName evidence="8">Pirin family protein</fullName>
    </recommendedName>
</protein>
<feature type="domain" description="Pirin N-terminal" evidence="4">
    <location>
        <begin position="15"/>
        <end position="120"/>
    </location>
</feature>
<comment type="similarity">
    <text evidence="1 3">Belongs to the pirin family.</text>
</comment>
<comment type="cofactor">
    <cofactor evidence="2">
        <name>Fe cation</name>
        <dbReference type="ChEBI" id="CHEBI:24875"/>
    </cofactor>
    <text evidence="2">Binds 1 Fe cation per subunit.</text>
</comment>
<evidence type="ECO:0000313" key="6">
    <source>
        <dbReference type="EMBL" id="MBB3036392.1"/>
    </source>
</evidence>
<dbReference type="PIRSF" id="PIRSF006232">
    <property type="entry name" value="Pirin"/>
    <property type="match status" value="1"/>
</dbReference>
<keyword evidence="2" id="KW-0479">Metal-binding</keyword>
<accession>A0A839RHY2</accession>
<feature type="binding site" evidence="2">
    <location>
        <position position="102"/>
    </location>
    <ligand>
        <name>Fe cation</name>
        <dbReference type="ChEBI" id="CHEBI:24875"/>
    </ligand>
</feature>
<evidence type="ECO:0000259" key="5">
    <source>
        <dbReference type="Pfam" id="PF17954"/>
    </source>
</evidence>
<evidence type="ECO:0000256" key="3">
    <source>
        <dbReference type="RuleBase" id="RU003457"/>
    </source>
</evidence>
<dbReference type="Proteomes" id="UP000567922">
    <property type="component" value="Unassembled WGS sequence"/>
</dbReference>
<feature type="binding site" evidence="2">
    <location>
        <position position="58"/>
    </location>
    <ligand>
        <name>Fe cation</name>
        <dbReference type="ChEBI" id="CHEBI:24875"/>
    </ligand>
</feature>
<name>A0A839RHY2_9ACTN</name>
<organism evidence="6 7">
    <name type="scientific">Hoyosella altamirensis</name>
    <dbReference type="NCBI Taxonomy" id="616997"/>
    <lineage>
        <taxon>Bacteria</taxon>
        <taxon>Bacillati</taxon>
        <taxon>Actinomycetota</taxon>
        <taxon>Actinomycetes</taxon>
        <taxon>Mycobacteriales</taxon>
        <taxon>Hoyosellaceae</taxon>
        <taxon>Hoyosella</taxon>
    </lineage>
</organism>
<dbReference type="InterPro" id="IPR012093">
    <property type="entry name" value="Pirin"/>
</dbReference>
<evidence type="ECO:0000256" key="2">
    <source>
        <dbReference type="PIRSR" id="PIRSR006232-1"/>
    </source>
</evidence>
<dbReference type="PANTHER" id="PTHR43212">
    <property type="entry name" value="QUERCETIN 2,3-DIOXYGENASE"/>
    <property type="match status" value="1"/>
</dbReference>
<dbReference type="InterPro" id="IPR014710">
    <property type="entry name" value="RmlC-like_jellyroll"/>
</dbReference>
<feature type="domain" description="Quercetin 2,3-dioxygenase C-terminal cupin" evidence="5">
    <location>
        <begin position="166"/>
        <end position="236"/>
    </location>
</feature>
<dbReference type="InterPro" id="IPR003829">
    <property type="entry name" value="Pirin_N_dom"/>
</dbReference>
<keyword evidence="2" id="KW-0408">Iron</keyword>
<dbReference type="InterPro" id="IPR011051">
    <property type="entry name" value="RmlC_Cupin_sf"/>
</dbReference>
<feature type="binding site" evidence="2">
    <location>
        <position position="104"/>
    </location>
    <ligand>
        <name>Fe cation</name>
        <dbReference type="ChEBI" id="CHEBI:24875"/>
    </ligand>
</feature>
<proteinExistence type="inferred from homology"/>
<keyword evidence="7" id="KW-1185">Reference proteome</keyword>
<dbReference type="AlphaFoldDB" id="A0A839RHY2"/>
<dbReference type="OrthoDB" id="321327at2"/>
<comment type="caution">
    <text evidence="6">The sequence shown here is derived from an EMBL/GenBank/DDBJ whole genome shotgun (WGS) entry which is preliminary data.</text>
</comment>
<feature type="binding site" evidence="2">
    <location>
        <position position="60"/>
    </location>
    <ligand>
        <name>Fe cation</name>
        <dbReference type="ChEBI" id="CHEBI:24875"/>
    </ligand>
</feature>
<gene>
    <name evidence="6" type="ORF">FHU29_000826</name>
</gene>
<dbReference type="Pfam" id="PF17954">
    <property type="entry name" value="Pirin_C_2"/>
    <property type="match status" value="1"/>
</dbReference>
<evidence type="ECO:0008006" key="8">
    <source>
        <dbReference type="Google" id="ProtNLM"/>
    </source>
</evidence>
<dbReference type="GO" id="GO:0046872">
    <property type="term" value="F:metal ion binding"/>
    <property type="evidence" value="ECO:0007669"/>
    <property type="project" value="UniProtKB-KW"/>
</dbReference>
<dbReference type="PANTHER" id="PTHR43212:SF3">
    <property type="entry name" value="QUERCETIN 2,3-DIOXYGENASE"/>
    <property type="match status" value="1"/>
</dbReference>
<reference evidence="6 7" key="1">
    <citation type="submission" date="2020-08" db="EMBL/GenBank/DDBJ databases">
        <title>Sequencing the genomes of 1000 actinobacteria strains.</title>
        <authorList>
            <person name="Klenk H.-P."/>
        </authorList>
    </citation>
    <scope>NUCLEOTIDE SEQUENCE [LARGE SCALE GENOMIC DNA]</scope>
    <source>
        <strain evidence="6 7">DSM 45258</strain>
    </source>
</reference>
<evidence type="ECO:0000259" key="4">
    <source>
        <dbReference type="Pfam" id="PF02678"/>
    </source>
</evidence>
<dbReference type="Pfam" id="PF02678">
    <property type="entry name" value="Pirin"/>
    <property type="match status" value="1"/>
</dbReference>
<dbReference type="SUPFAM" id="SSF51182">
    <property type="entry name" value="RmlC-like cupins"/>
    <property type="match status" value="1"/>
</dbReference>
<evidence type="ECO:0000256" key="1">
    <source>
        <dbReference type="ARBA" id="ARBA00008416"/>
    </source>
</evidence>